<accession>A2D8T7</accession>
<evidence type="ECO:0000313" key="2">
    <source>
        <dbReference type="Proteomes" id="UP000001542"/>
    </source>
</evidence>
<reference evidence="1" key="2">
    <citation type="journal article" date="2007" name="Science">
        <title>Draft genome sequence of the sexually transmitted pathogen Trichomonas vaginalis.</title>
        <authorList>
            <person name="Carlton J.M."/>
            <person name="Hirt R.P."/>
            <person name="Silva J.C."/>
            <person name="Delcher A.L."/>
            <person name="Schatz M."/>
            <person name="Zhao Q."/>
            <person name="Wortman J.R."/>
            <person name="Bidwell S.L."/>
            <person name="Alsmark U.C.M."/>
            <person name="Besteiro S."/>
            <person name="Sicheritz-Ponten T."/>
            <person name="Noel C.J."/>
            <person name="Dacks J.B."/>
            <person name="Foster P.G."/>
            <person name="Simillion C."/>
            <person name="Van de Peer Y."/>
            <person name="Miranda-Saavedra D."/>
            <person name="Barton G.J."/>
            <person name="Westrop G.D."/>
            <person name="Mueller S."/>
            <person name="Dessi D."/>
            <person name="Fiori P.L."/>
            <person name="Ren Q."/>
            <person name="Paulsen I."/>
            <person name="Zhang H."/>
            <person name="Bastida-Corcuera F.D."/>
            <person name="Simoes-Barbosa A."/>
            <person name="Brown M.T."/>
            <person name="Hayes R.D."/>
            <person name="Mukherjee M."/>
            <person name="Okumura C.Y."/>
            <person name="Schneider R."/>
            <person name="Smith A.J."/>
            <person name="Vanacova S."/>
            <person name="Villalvazo M."/>
            <person name="Haas B.J."/>
            <person name="Pertea M."/>
            <person name="Feldblyum T.V."/>
            <person name="Utterback T.R."/>
            <person name="Shu C.L."/>
            <person name="Osoegawa K."/>
            <person name="de Jong P.J."/>
            <person name="Hrdy I."/>
            <person name="Horvathova L."/>
            <person name="Zubacova Z."/>
            <person name="Dolezal P."/>
            <person name="Malik S.B."/>
            <person name="Logsdon J.M. Jr."/>
            <person name="Henze K."/>
            <person name="Gupta A."/>
            <person name="Wang C.C."/>
            <person name="Dunne R.L."/>
            <person name="Upcroft J.A."/>
            <person name="Upcroft P."/>
            <person name="White O."/>
            <person name="Salzberg S.L."/>
            <person name="Tang P."/>
            <person name="Chiu C.-H."/>
            <person name="Lee Y.-S."/>
            <person name="Embley T.M."/>
            <person name="Coombs G.H."/>
            <person name="Mottram J.C."/>
            <person name="Tachezy J."/>
            <person name="Fraser-Liggett C.M."/>
            <person name="Johnson P.J."/>
        </authorList>
    </citation>
    <scope>NUCLEOTIDE SEQUENCE [LARGE SCALE GENOMIC DNA]</scope>
    <source>
        <strain evidence="1">G3</strain>
    </source>
</reference>
<reference evidence="1" key="1">
    <citation type="submission" date="2006-10" db="EMBL/GenBank/DDBJ databases">
        <authorList>
            <person name="Amadeo P."/>
            <person name="Zhao Q."/>
            <person name="Wortman J."/>
            <person name="Fraser-Liggett C."/>
            <person name="Carlton J."/>
        </authorList>
    </citation>
    <scope>NUCLEOTIDE SEQUENCE</scope>
    <source>
        <strain evidence="1">G3</strain>
    </source>
</reference>
<dbReference type="EMBL" id="DS113179">
    <property type="protein sequence ID" value="EAY23336.1"/>
    <property type="molecule type" value="Genomic_DNA"/>
</dbReference>
<gene>
    <name evidence="1" type="ORF">TVAG_186440</name>
</gene>
<name>A2D8T7_TRIV3</name>
<dbReference type="VEuPathDB" id="TrichDB:TVAGG3_0388100"/>
<organism evidence="1 2">
    <name type="scientific">Trichomonas vaginalis (strain ATCC PRA-98 / G3)</name>
    <dbReference type="NCBI Taxonomy" id="412133"/>
    <lineage>
        <taxon>Eukaryota</taxon>
        <taxon>Metamonada</taxon>
        <taxon>Parabasalia</taxon>
        <taxon>Trichomonadida</taxon>
        <taxon>Trichomonadidae</taxon>
        <taxon>Trichomonas</taxon>
    </lineage>
</organism>
<protein>
    <submittedName>
        <fullName evidence="1">Uncharacterized protein</fullName>
    </submittedName>
</protein>
<dbReference type="InParanoid" id="A2D8T7"/>
<proteinExistence type="predicted"/>
<dbReference type="Proteomes" id="UP000001542">
    <property type="component" value="Unassembled WGS sequence"/>
</dbReference>
<dbReference type="KEGG" id="tva:5468898"/>
<dbReference type="AlphaFoldDB" id="A2D8T7"/>
<dbReference type="SMR" id="A2D8T7"/>
<dbReference type="RefSeq" id="XP_001584322.1">
    <property type="nucleotide sequence ID" value="XM_001584272.1"/>
</dbReference>
<keyword evidence="2" id="KW-1185">Reference proteome</keyword>
<evidence type="ECO:0000313" key="1">
    <source>
        <dbReference type="EMBL" id="EAY23336.1"/>
    </source>
</evidence>
<dbReference type="VEuPathDB" id="TrichDB:TVAG_186440"/>
<sequence length="414" mass="47940">MVLIQLDNQILYRINNYNSQDKVILAVNNVEILLNKSFAVAISQKIFSQYLLDNGITKIDVNTEIISPDTYNVLKDILQYRQTEVECDDTILKDLFHIGMNLGINELTNFYKSQVLDKMQIDKNNCIELLEFYLYVSSKDKILECIDFISAHFFEIDKNKLKLASNKLGLDILQRILSRKELVIENEDSLANFIISLANENETFYPLYENIYLEFCSKNIIDEIEASTNANNYKNVVKSLHDSLLRTRNFLPIKTISQIETNYFQSGNVEMSASSYEDGSADLINRYKKETFVKTKDYSNSWIQWKLKSGFAIQPNEYIIRSVSDYGSFVSFLQSWKVEGTTIRGEKIILHEMQNSAFKQGDIRKYSINTSDLFVSFKIIQTGKNCNGNDQLLCDVFDFSGSIYSFNSIWEMEH</sequence>